<dbReference type="GO" id="GO:0016705">
    <property type="term" value="F:oxidoreductase activity, acting on paired donors, with incorporation or reduction of molecular oxygen"/>
    <property type="evidence" value="ECO:0007669"/>
    <property type="project" value="InterPro"/>
</dbReference>
<dbReference type="PANTHER" id="PTHR30137">
    <property type="entry name" value="LUCIFERASE-LIKE MONOOXYGENASE"/>
    <property type="match status" value="1"/>
</dbReference>
<organism evidence="4 5">
    <name type="scientific">Afipia broomeae ATCC 49717</name>
    <dbReference type="NCBI Taxonomy" id="883078"/>
    <lineage>
        <taxon>Bacteria</taxon>
        <taxon>Pseudomonadati</taxon>
        <taxon>Pseudomonadota</taxon>
        <taxon>Alphaproteobacteria</taxon>
        <taxon>Hyphomicrobiales</taxon>
        <taxon>Nitrobacteraceae</taxon>
        <taxon>Afipia</taxon>
    </lineage>
</organism>
<evidence type="ECO:0000256" key="2">
    <source>
        <dbReference type="ARBA" id="ARBA00074555"/>
    </source>
</evidence>
<dbReference type="InterPro" id="IPR011251">
    <property type="entry name" value="Luciferase-like_dom"/>
</dbReference>
<dbReference type="SUPFAM" id="SSF51679">
    <property type="entry name" value="Bacterial luciferase-like"/>
    <property type="match status" value="1"/>
</dbReference>
<comment type="similarity">
    <text evidence="1">To bacterial alkanal monooxygenase alpha and beta chains.</text>
</comment>
<dbReference type="NCBIfam" id="TIGR03558">
    <property type="entry name" value="oxido_grp_1"/>
    <property type="match status" value="1"/>
</dbReference>
<feature type="domain" description="Luciferase-like" evidence="3">
    <location>
        <begin position="26"/>
        <end position="322"/>
    </location>
</feature>
<dbReference type="AlphaFoldDB" id="K8P2R4"/>
<dbReference type="HOGENOM" id="CLU_027853_9_1_5"/>
<evidence type="ECO:0000313" key="5">
    <source>
        <dbReference type="Proteomes" id="UP000001096"/>
    </source>
</evidence>
<dbReference type="GO" id="GO:0005829">
    <property type="term" value="C:cytosol"/>
    <property type="evidence" value="ECO:0007669"/>
    <property type="project" value="TreeGrafter"/>
</dbReference>
<dbReference type="eggNOG" id="COG2141">
    <property type="taxonomic scope" value="Bacteria"/>
</dbReference>
<gene>
    <name evidence="4" type="ORF">HMPREF9695_03275</name>
</gene>
<sequence>MLVSLDAAPRILLTARFQPESTMTPLSILDLVRVTEETDARGALDNARDLASHAEGWGYRRIWVAEHHNMAGIASAATSIVLAHIAAGTKTIRVGAGGIMLPNHAPYVIAEQFGTLERLFPGRIDLGLGRAPGTDQLTLRALRRSPEAADNFPQDVLEVQAFLAPAGPNQRIQAVPAAGTNVPLWILGSSHFGAMLAAELGLPYAFASHFAPDELIPALEIYRSRFKPSEQLDRPYAMVGVNVIAAGSDGEARRLATTQQMSFTNLFRGARGLSQPPIDDIETYWTPSEKAQAMRMLARSIIGSPQTVRAGIDALVKETGADELIVVSDVYDHPTRLRSFEMIADAAR</sequence>
<proteinExistence type="predicted"/>
<name>K8P2R4_9BRAD</name>
<evidence type="ECO:0000313" key="4">
    <source>
        <dbReference type="EMBL" id="EKS36857.1"/>
    </source>
</evidence>
<dbReference type="InterPro" id="IPR019949">
    <property type="entry name" value="CmoO-like"/>
</dbReference>
<keyword evidence="5" id="KW-1185">Reference proteome</keyword>
<dbReference type="Pfam" id="PF00296">
    <property type="entry name" value="Bac_luciferase"/>
    <property type="match status" value="1"/>
</dbReference>
<evidence type="ECO:0000259" key="3">
    <source>
        <dbReference type="Pfam" id="PF00296"/>
    </source>
</evidence>
<dbReference type="PANTHER" id="PTHR30137:SF6">
    <property type="entry name" value="LUCIFERASE-LIKE MONOOXYGENASE"/>
    <property type="match status" value="1"/>
</dbReference>
<dbReference type="InterPro" id="IPR050766">
    <property type="entry name" value="Bact_Lucif_Oxidored"/>
</dbReference>
<dbReference type="InterPro" id="IPR036661">
    <property type="entry name" value="Luciferase-like_sf"/>
</dbReference>
<dbReference type="PATRIC" id="fig|883078.3.peg.3390"/>
<dbReference type="Gene3D" id="3.20.20.30">
    <property type="entry name" value="Luciferase-like domain"/>
    <property type="match status" value="1"/>
</dbReference>
<evidence type="ECO:0000256" key="1">
    <source>
        <dbReference type="ARBA" id="ARBA00007789"/>
    </source>
</evidence>
<dbReference type="EMBL" id="AGWX01000004">
    <property type="protein sequence ID" value="EKS36857.1"/>
    <property type="molecule type" value="Genomic_DNA"/>
</dbReference>
<comment type="caution">
    <text evidence="4">The sequence shown here is derived from an EMBL/GenBank/DDBJ whole genome shotgun (WGS) entry which is preliminary data.</text>
</comment>
<protein>
    <recommendedName>
        <fullName evidence="2">Luciferase-like monooxygenase</fullName>
    </recommendedName>
</protein>
<reference evidence="4 5" key="1">
    <citation type="submission" date="2012-04" db="EMBL/GenBank/DDBJ databases">
        <title>The Genome Sequence of Afipia broomeae ATCC 49717.</title>
        <authorList>
            <consortium name="The Broad Institute Genome Sequencing Platform"/>
            <person name="Earl A."/>
            <person name="Ward D."/>
            <person name="Feldgarden M."/>
            <person name="Gevers D."/>
            <person name="Huys G."/>
            <person name="Walker B."/>
            <person name="Young S.K."/>
            <person name="Zeng Q."/>
            <person name="Gargeya S."/>
            <person name="Fitzgerald M."/>
            <person name="Haas B."/>
            <person name="Abouelleil A."/>
            <person name="Alvarado L."/>
            <person name="Arachchi H.M."/>
            <person name="Berlin A."/>
            <person name="Chapman S.B."/>
            <person name="Goldberg J."/>
            <person name="Griggs A."/>
            <person name="Gujja S."/>
            <person name="Hansen M."/>
            <person name="Howarth C."/>
            <person name="Imamovic A."/>
            <person name="Larimer J."/>
            <person name="McCowen C."/>
            <person name="Montmayeur A."/>
            <person name="Murphy C."/>
            <person name="Neiman D."/>
            <person name="Pearson M."/>
            <person name="Priest M."/>
            <person name="Roberts A."/>
            <person name="Saif S."/>
            <person name="Shea T."/>
            <person name="Sisk P."/>
            <person name="Sykes S."/>
            <person name="Wortman J."/>
            <person name="Nusbaum C."/>
            <person name="Birren B."/>
        </authorList>
    </citation>
    <scope>NUCLEOTIDE SEQUENCE [LARGE SCALE GENOMIC DNA]</scope>
    <source>
        <strain evidence="4 5">ATCC 49717</strain>
    </source>
</reference>
<dbReference type="Proteomes" id="UP000001096">
    <property type="component" value="Unassembled WGS sequence"/>
</dbReference>
<accession>K8P2R4</accession>
<dbReference type="FunFam" id="3.20.20.30:FF:000002">
    <property type="entry name" value="LLM class flavin-dependent oxidoreductase"/>
    <property type="match status" value="1"/>
</dbReference>